<keyword evidence="1 5" id="KW-0285">Flavoprotein</keyword>
<dbReference type="EMBL" id="QDKL01000003">
    <property type="protein sequence ID" value="RZF20855.1"/>
    <property type="molecule type" value="Genomic_DNA"/>
</dbReference>
<keyword evidence="3 5" id="KW-0819">tRNA processing</keyword>
<dbReference type="PANTHER" id="PTHR11082">
    <property type="entry name" value="TRNA-DIHYDROURIDINE SYNTHASE"/>
    <property type="match status" value="1"/>
</dbReference>
<evidence type="ECO:0000256" key="4">
    <source>
        <dbReference type="ARBA" id="ARBA00023002"/>
    </source>
</evidence>
<dbReference type="EC" id="1.3.1.-" evidence="5"/>
<accession>A0ABY0IEE2</accession>
<comment type="caution">
    <text evidence="7">The sequence shown here is derived from an EMBL/GenBank/DDBJ whole genome shotgun (WGS) entry which is preliminary data.</text>
</comment>
<gene>
    <name evidence="7" type="ORF">DAY19_12780</name>
</gene>
<dbReference type="Gene3D" id="3.20.20.70">
    <property type="entry name" value="Aldolase class I"/>
    <property type="match status" value="1"/>
</dbReference>
<evidence type="ECO:0000256" key="5">
    <source>
        <dbReference type="PIRNR" id="PIRNR006621"/>
    </source>
</evidence>
<evidence type="ECO:0000313" key="7">
    <source>
        <dbReference type="EMBL" id="RZF20855.1"/>
    </source>
</evidence>
<keyword evidence="2 5" id="KW-0288">FMN</keyword>
<dbReference type="Pfam" id="PF01207">
    <property type="entry name" value="Dus"/>
    <property type="match status" value="1"/>
</dbReference>
<dbReference type="CDD" id="cd02801">
    <property type="entry name" value="DUS_like_FMN"/>
    <property type="match status" value="1"/>
</dbReference>
<keyword evidence="8" id="KW-1185">Reference proteome</keyword>
<comment type="cofactor">
    <cofactor evidence="5">
        <name>FMN</name>
        <dbReference type="ChEBI" id="CHEBI:58210"/>
    </cofactor>
</comment>
<evidence type="ECO:0000259" key="6">
    <source>
        <dbReference type="Pfam" id="PF01207"/>
    </source>
</evidence>
<evidence type="ECO:0000256" key="1">
    <source>
        <dbReference type="ARBA" id="ARBA00022630"/>
    </source>
</evidence>
<dbReference type="RefSeq" id="WP_115363078.1">
    <property type="nucleotide sequence ID" value="NZ_QDKL01000003.1"/>
</dbReference>
<dbReference type="Proteomes" id="UP000443582">
    <property type="component" value="Unassembled WGS sequence"/>
</dbReference>
<evidence type="ECO:0000256" key="3">
    <source>
        <dbReference type="ARBA" id="ARBA00022694"/>
    </source>
</evidence>
<reference evidence="8" key="1">
    <citation type="journal article" date="2019" name="Int. J. Syst. Evol. Microbiol.">
        <title>Halobacteriovorax valvorus sp. nov., a novel prokaryotic predator isolated from coastal seawater of China.</title>
        <authorList>
            <person name="Chen M.-X."/>
        </authorList>
    </citation>
    <scope>NUCLEOTIDE SEQUENCE [LARGE SCALE GENOMIC DNA]</scope>
    <source>
        <strain evidence="8">BL9</strain>
    </source>
</reference>
<dbReference type="InterPro" id="IPR001269">
    <property type="entry name" value="DUS_fam"/>
</dbReference>
<keyword evidence="4 5" id="KW-0560">Oxidoreductase</keyword>
<proteinExistence type="inferred from homology"/>
<protein>
    <recommendedName>
        <fullName evidence="5">tRNA-dihydrouridine synthase</fullName>
        <ecNumber evidence="5">1.3.1.-</ecNumber>
    </recommendedName>
</protein>
<comment type="similarity">
    <text evidence="5">Belongs to the dus family.</text>
</comment>
<dbReference type="InterPro" id="IPR035587">
    <property type="entry name" value="DUS-like_FMN-bd"/>
</dbReference>
<evidence type="ECO:0000256" key="2">
    <source>
        <dbReference type="ARBA" id="ARBA00022643"/>
    </source>
</evidence>
<dbReference type="PIRSF" id="PIRSF006621">
    <property type="entry name" value="Dus"/>
    <property type="match status" value="1"/>
</dbReference>
<sequence length="353" mass="40308">MAKPEGPSWHKFNELVQLKALLAPMVGLSHVALRDALRPYFPEDTPTLWTTEMLNSRRIPGQRLGETPETLKSQQDINLYPQILCNEERYIQDSIPKLEEWGAKAIDINMGCPVKKALKHNYGVSLMGDIKYASQVVSCVKKYATVPVSVKLRAGLQSDKGFLLEFCHALKEGGADWLILHPRLAEQKRKGSADWSQIRLLQESIDIPIIGNGDIQEAQDITRMLEETGCQAAMLGRALTAKPWIITQYAYESGHQLNEYQEAIINKDPSAHAVLYGEFVKSYIEACFRYYDFKDALKRIRFFLKVGHVWLNFGHSFSKKLFKLETLQEYKEAIDQFMSNSSLKMSARTNLRY</sequence>
<dbReference type="SUPFAM" id="SSF51395">
    <property type="entry name" value="FMN-linked oxidoreductases"/>
    <property type="match status" value="1"/>
</dbReference>
<comment type="function">
    <text evidence="5">Catalyzes the synthesis of 5,6-dihydrouridine (D), a modified base found in the D-loop of most tRNAs, via the reduction of the C5-C6 double bond in target uridines.</text>
</comment>
<name>A0ABY0IEE2_9BACT</name>
<dbReference type="PANTHER" id="PTHR11082:SF25">
    <property type="entry name" value="DUS-LIKE FMN-BINDING DOMAIN-CONTAINING PROTEIN"/>
    <property type="match status" value="1"/>
</dbReference>
<dbReference type="InterPro" id="IPR013785">
    <property type="entry name" value="Aldolase_TIM"/>
</dbReference>
<feature type="domain" description="DUS-like FMN-binding" evidence="6">
    <location>
        <begin position="21"/>
        <end position="332"/>
    </location>
</feature>
<organism evidence="7 8">
    <name type="scientific">Halobacteriovorax vibrionivorans</name>
    <dbReference type="NCBI Taxonomy" id="2152716"/>
    <lineage>
        <taxon>Bacteria</taxon>
        <taxon>Pseudomonadati</taxon>
        <taxon>Bdellovibrionota</taxon>
        <taxon>Bacteriovoracia</taxon>
        <taxon>Bacteriovoracales</taxon>
        <taxon>Halobacteriovoraceae</taxon>
        <taxon>Halobacteriovorax</taxon>
    </lineage>
</organism>
<evidence type="ECO:0000313" key="8">
    <source>
        <dbReference type="Proteomes" id="UP000443582"/>
    </source>
</evidence>